<dbReference type="Gene3D" id="1.10.287.950">
    <property type="entry name" value="Methyl-accepting chemotaxis protein"/>
    <property type="match status" value="1"/>
</dbReference>
<dbReference type="CDD" id="cd12912">
    <property type="entry name" value="PDC2_MCP_like"/>
    <property type="match status" value="1"/>
</dbReference>
<evidence type="ECO:0000256" key="1">
    <source>
        <dbReference type="ARBA" id="ARBA00023224"/>
    </source>
</evidence>
<feature type="domain" description="HAMP" evidence="6">
    <location>
        <begin position="332"/>
        <end position="387"/>
    </location>
</feature>
<dbReference type="PROSITE" id="PS50111">
    <property type="entry name" value="CHEMOTAXIS_TRANSDUC_2"/>
    <property type="match status" value="1"/>
</dbReference>
<organism evidence="7 8">
    <name type="scientific">Hathewaya histolytica</name>
    <name type="common">Clostridium histolyticum</name>
    <dbReference type="NCBI Taxonomy" id="1498"/>
    <lineage>
        <taxon>Bacteria</taxon>
        <taxon>Bacillati</taxon>
        <taxon>Bacillota</taxon>
        <taxon>Clostridia</taxon>
        <taxon>Eubacteriales</taxon>
        <taxon>Clostridiaceae</taxon>
        <taxon>Hathewaya</taxon>
    </lineage>
</organism>
<dbReference type="AlphaFoldDB" id="A0A4U9QYD2"/>
<dbReference type="EMBL" id="LR590481">
    <property type="protein sequence ID" value="VTQ83188.1"/>
    <property type="molecule type" value="Genomic_DNA"/>
</dbReference>
<dbReference type="Pfam" id="PF00015">
    <property type="entry name" value="MCPsignal"/>
    <property type="match status" value="1"/>
</dbReference>
<keyword evidence="4" id="KW-0472">Membrane</keyword>
<evidence type="ECO:0000256" key="3">
    <source>
        <dbReference type="PROSITE-ProRule" id="PRU00284"/>
    </source>
</evidence>
<dbReference type="PROSITE" id="PS50885">
    <property type="entry name" value="HAMP"/>
    <property type="match status" value="1"/>
</dbReference>
<dbReference type="InterPro" id="IPR004089">
    <property type="entry name" value="MCPsignal_dom"/>
</dbReference>
<sequence length="692" mass="77812">MKKISVKIIIAIITSTLIVSVLVGRLSFFNSKRFSEEEIKYKLDYMVEANVEKLNGTYIGMENIAEDLGGTASSLIDFEKLSKDKNFIEEYQKNMDEIIKNVVTSKEKGLGVYFIINPELYTDTKLRVICYEDSEGSGQAKKEEYDYDRGSFLPNSGDKEWYHEYVRNKSGTWDEPHADSKGNFQIAFAKPVFKGNKYVGLMVVDMNFTQYAKTINSMKFYNTGYAFVVNDKLDYIIDKKKKNDTNLEKEEKGKYKNIAQKVKSNDKGFLQEEYSKKKSYISYGKLMTGWKMIIVVPKSEVLAHLNKNLIQIIVTTLIIISLSMVFALFIGKMISKPVVNVTKMLDSMKNLDLTYKIDRRIFLLKDEIGTMARSAESFREELRNTFKSIQVLSEGVLDNAKKVTNNSEEAVYSSNAVSSTVEEIAKGAGELACNSQNGAERLVNLSNKIMLVVDSNQSLKEYSENTREINKNGMNTLDNLVEKFNINTERITDVSNNIDRLSNKSGSVGKIVSTIEKIAEQTNLLALNAAIEAARAGEAGRGFAVVADEVRKLAEETAVSTRQISDIIKEIQIEIQETKSNMDISLGLTEETENALKVQEESFKGIEKAIFNTLDKLDILSENIKIVNEDKEAVLSVIQEVSAVSQESAASTEEVSASVEEQLKTFEDIAESSNKLENISQELNNLVEKFNI</sequence>
<dbReference type="CDD" id="cd12913">
    <property type="entry name" value="PDC1_MCP_like"/>
    <property type="match status" value="1"/>
</dbReference>
<dbReference type="Gene3D" id="3.30.450.20">
    <property type="entry name" value="PAS domain"/>
    <property type="match status" value="2"/>
</dbReference>
<evidence type="ECO:0000256" key="2">
    <source>
        <dbReference type="ARBA" id="ARBA00029447"/>
    </source>
</evidence>
<dbReference type="KEGG" id="hhw:NCTC503_00302"/>
<evidence type="ECO:0000313" key="7">
    <source>
        <dbReference type="EMBL" id="VTQ83188.1"/>
    </source>
</evidence>
<dbReference type="InterPro" id="IPR003660">
    <property type="entry name" value="HAMP_dom"/>
</dbReference>
<evidence type="ECO:0000256" key="4">
    <source>
        <dbReference type="SAM" id="Phobius"/>
    </source>
</evidence>
<gene>
    <name evidence="7" type="primary">mcp6</name>
    <name evidence="7" type="ORF">NCTC503_00302</name>
</gene>
<feature type="domain" description="Methyl-accepting transducer" evidence="5">
    <location>
        <begin position="406"/>
        <end position="663"/>
    </location>
</feature>
<comment type="similarity">
    <text evidence="2">Belongs to the methyl-accepting chemotaxis (MCP) protein family.</text>
</comment>
<reference evidence="7 8" key="1">
    <citation type="submission" date="2019-05" db="EMBL/GenBank/DDBJ databases">
        <authorList>
            <consortium name="Pathogen Informatics"/>
        </authorList>
    </citation>
    <scope>NUCLEOTIDE SEQUENCE [LARGE SCALE GENOMIC DNA]</scope>
    <source>
        <strain evidence="7 8">NCTC503</strain>
    </source>
</reference>
<evidence type="ECO:0000259" key="6">
    <source>
        <dbReference type="PROSITE" id="PS50885"/>
    </source>
</evidence>
<proteinExistence type="inferred from homology"/>
<keyword evidence="8" id="KW-1185">Reference proteome</keyword>
<evidence type="ECO:0000313" key="8">
    <source>
        <dbReference type="Proteomes" id="UP000308489"/>
    </source>
</evidence>
<dbReference type="Pfam" id="PF22673">
    <property type="entry name" value="MCP-like_PDC_1"/>
    <property type="match status" value="1"/>
</dbReference>
<dbReference type="Proteomes" id="UP000308489">
    <property type="component" value="Chromosome 1"/>
</dbReference>
<dbReference type="RefSeq" id="WP_138209121.1">
    <property type="nucleotide sequence ID" value="NZ_CBCRUQ010000023.1"/>
</dbReference>
<evidence type="ECO:0000259" key="5">
    <source>
        <dbReference type="PROSITE" id="PS50111"/>
    </source>
</evidence>
<dbReference type="PANTHER" id="PTHR32089">
    <property type="entry name" value="METHYL-ACCEPTING CHEMOTAXIS PROTEIN MCPB"/>
    <property type="match status" value="1"/>
</dbReference>
<dbReference type="SMART" id="SM00283">
    <property type="entry name" value="MA"/>
    <property type="match status" value="1"/>
</dbReference>
<accession>A0A4U9QYD2</accession>
<dbReference type="GO" id="GO:0007165">
    <property type="term" value="P:signal transduction"/>
    <property type="evidence" value="ECO:0007669"/>
    <property type="project" value="UniProtKB-KW"/>
</dbReference>
<keyword evidence="4" id="KW-1133">Transmembrane helix</keyword>
<keyword evidence="4" id="KW-0812">Transmembrane</keyword>
<protein>
    <submittedName>
        <fullName evidence="7">Methyl-accepting chemotaxis protein Mcp</fullName>
    </submittedName>
</protein>
<dbReference type="OrthoDB" id="9804955at2"/>
<keyword evidence="1 3" id="KW-0807">Transducer</keyword>
<name>A0A4U9QYD2_HATHI</name>
<dbReference type="Gene3D" id="6.10.340.10">
    <property type="match status" value="1"/>
</dbReference>
<feature type="transmembrane region" description="Helical" evidence="4">
    <location>
        <begin position="6"/>
        <end position="28"/>
    </location>
</feature>
<dbReference type="SUPFAM" id="SSF58104">
    <property type="entry name" value="Methyl-accepting chemotaxis protein (MCP) signaling domain"/>
    <property type="match status" value="1"/>
</dbReference>
<feature type="transmembrane region" description="Helical" evidence="4">
    <location>
        <begin position="309"/>
        <end position="330"/>
    </location>
</feature>
<dbReference type="GO" id="GO:0016020">
    <property type="term" value="C:membrane"/>
    <property type="evidence" value="ECO:0007669"/>
    <property type="project" value="InterPro"/>
</dbReference>
<dbReference type="PANTHER" id="PTHR32089:SF112">
    <property type="entry name" value="LYSOZYME-LIKE PROTEIN-RELATED"/>
    <property type="match status" value="1"/>
</dbReference>
<dbReference type="CDD" id="cd11386">
    <property type="entry name" value="MCP_signal"/>
    <property type="match status" value="1"/>
</dbReference>